<proteinExistence type="predicted"/>
<accession>A0A2P5CEG1</accession>
<evidence type="ECO:0000313" key="1">
    <source>
        <dbReference type="EMBL" id="PON59411.1"/>
    </source>
</evidence>
<dbReference type="AlphaFoldDB" id="A0A2P5CEG1"/>
<organism evidence="1 2">
    <name type="scientific">Parasponia andersonii</name>
    <name type="common">Sponia andersonii</name>
    <dbReference type="NCBI Taxonomy" id="3476"/>
    <lineage>
        <taxon>Eukaryota</taxon>
        <taxon>Viridiplantae</taxon>
        <taxon>Streptophyta</taxon>
        <taxon>Embryophyta</taxon>
        <taxon>Tracheophyta</taxon>
        <taxon>Spermatophyta</taxon>
        <taxon>Magnoliopsida</taxon>
        <taxon>eudicotyledons</taxon>
        <taxon>Gunneridae</taxon>
        <taxon>Pentapetalae</taxon>
        <taxon>rosids</taxon>
        <taxon>fabids</taxon>
        <taxon>Rosales</taxon>
        <taxon>Cannabaceae</taxon>
        <taxon>Parasponia</taxon>
    </lineage>
</organism>
<comment type="caution">
    <text evidence="1">The sequence shown here is derived from an EMBL/GenBank/DDBJ whole genome shotgun (WGS) entry which is preliminary data.</text>
</comment>
<reference evidence="2" key="1">
    <citation type="submission" date="2016-06" db="EMBL/GenBank/DDBJ databases">
        <title>Parallel loss of symbiosis genes in relatives of nitrogen-fixing non-legume Parasponia.</title>
        <authorList>
            <person name="Van Velzen R."/>
            <person name="Holmer R."/>
            <person name="Bu F."/>
            <person name="Rutten L."/>
            <person name="Van Zeijl A."/>
            <person name="Liu W."/>
            <person name="Santuari L."/>
            <person name="Cao Q."/>
            <person name="Sharma T."/>
            <person name="Shen D."/>
            <person name="Roswanjaya Y."/>
            <person name="Wardhani T."/>
            <person name="Kalhor M.S."/>
            <person name="Jansen J."/>
            <person name="Van den Hoogen J."/>
            <person name="Gungor B."/>
            <person name="Hartog M."/>
            <person name="Hontelez J."/>
            <person name="Verver J."/>
            <person name="Yang W.-C."/>
            <person name="Schijlen E."/>
            <person name="Repin R."/>
            <person name="Schilthuizen M."/>
            <person name="Schranz E."/>
            <person name="Heidstra R."/>
            <person name="Miyata K."/>
            <person name="Fedorova E."/>
            <person name="Kohlen W."/>
            <person name="Bisseling T."/>
            <person name="Smit S."/>
            <person name="Geurts R."/>
        </authorList>
    </citation>
    <scope>NUCLEOTIDE SEQUENCE [LARGE SCALE GENOMIC DNA]</scope>
    <source>
        <strain evidence="2">cv. WU1-14</strain>
    </source>
</reference>
<keyword evidence="2" id="KW-1185">Reference proteome</keyword>
<evidence type="ECO:0000313" key="2">
    <source>
        <dbReference type="Proteomes" id="UP000237105"/>
    </source>
</evidence>
<sequence length="134" mass="14752">MSLASRSLDDKPPGQFTIVTALVESFSTEFKQTSISVAKQQSFSNGTELSRSRINSTHYLTRFRPDYLTFIITIPAPMNPSSLNKAAPTFSFNVPTTVLHHLDGVAVVGPRVSSVQPFGFLKFEKKSTGIRLKS</sequence>
<dbReference type="Proteomes" id="UP000237105">
    <property type="component" value="Unassembled WGS sequence"/>
</dbReference>
<dbReference type="EMBL" id="JXTB01000140">
    <property type="protein sequence ID" value="PON59411.1"/>
    <property type="molecule type" value="Genomic_DNA"/>
</dbReference>
<gene>
    <name evidence="1" type="ORF">PanWU01x14_159210</name>
</gene>
<name>A0A2P5CEG1_PARAD</name>
<protein>
    <submittedName>
        <fullName evidence="1">Uncharacterized protein</fullName>
    </submittedName>
</protein>